<dbReference type="EMBL" id="UINC01145207">
    <property type="protein sequence ID" value="SVD35197.1"/>
    <property type="molecule type" value="Genomic_DNA"/>
</dbReference>
<dbReference type="AlphaFoldDB" id="A0A382UM93"/>
<name>A0A382UM93_9ZZZZ</name>
<evidence type="ECO:0000313" key="1">
    <source>
        <dbReference type="EMBL" id="SVD35197.1"/>
    </source>
</evidence>
<sequence length="111" mass="12887">MENELSTESEETIAMPTQMFPVGSDSDQEWFWIELAEVNPDAVTFDGFCDCVVGYASQFNKPPVVVYDYEMMLEQLMREDGMDYSDAYEYLSFNVEGLWAGEFTPMIMRKR</sequence>
<reference evidence="1" key="1">
    <citation type="submission" date="2018-05" db="EMBL/GenBank/DDBJ databases">
        <authorList>
            <person name="Lanie J.A."/>
            <person name="Ng W.-L."/>
            <person name="Kazmierczak K.M."/>
            <person name="Andrzejewski T.M."/>
            <person name="Davidsen T.M."/>
            <person name="Wayne K.J."/>
            <person name="Tettelin H."/>
            <person name="Glass J.I."/>
            <person name="Rusch D."/>
            <person name="Podicherti R."/>
            <person name="Tsui H.-C.T."/>
            <person name="Winkler M.E."/>
        </authorList>
    </citation>
    <scope>NUCLEOTIDE SEQUENCE</scope>
</reference>
<gene>
    <name evidence="1" type="ORF">METZ01_LOCUS388051</name>
</gene>
<proteinExistence type="predicted"/>
<organism evidence="1">
    <name type="scientific">marine metagenome</name>
    <dbReference type="NCBI Taxonomy" id="408172"/>
    <lineage>
        <taxon>unclassified sequences</taxon>
        <taxon>metagenomes</taxon>
        <taxon>ecological metagenomes</taxon>
    </lineage>
</organism>
<accession>A0A382UM93</accession>
<protein>
    <submittedName>
        <fullName evidence="1">Uncharacterized protein</fullName>
    </submittedName>
</protein>